<dbReference type="Gene3D" id="3.30.1340.10">
    <property type="entry name" value="HPr-like"/>
    <property type="match status" value="1"/>
</dbReference>
<dbReference type="InterPro" id="IPR035895">
    <property type="entry name" value="HPr-like_sf"/>
</dbReference>
<evidence type="ECO:0000259" key="1">
    <source>
        <dbReference type="Pfam" id="PF00381"/>
    </source>
</evidence>
<name>A0A3E2NI99_9FIRM</name>
<dbReference type="RefSeq" id="WP_117415199.1">
    <property type="nucleotide sequence ID" value="NZ_BRPJ01000059.1"/>
</dbReference>
<reference evidence="3 4" key="1">
    <citation type="submission" date="2018-07" db="EMBL/GenBank/DDBJ databases">
        <title>New species, Clostridium PI-S10-A1B.</title>
        <authorList>
            <person name="Krishna G."/>
            <person name="Summeta K."/>
            <person name="Shikha S."/>
            <person name="Prabhu P.B."/>
            <person name="Suresh K."/>
        </authorList>
    </citation>
    <scope>NUCLEOTIDE SEQUENCE [LARGE SCALE GENOMIC DNA]</scope>
    <source>
        <strain evidence="3 4">PI-S10-A1B</strain>
    </source>
</reference>
<dbReference type="InterPro" id="IPR000032">
    <property type="entry name" value="HPr-like"/>
</dbReference>
<dbReference type="Pfam" id="PF00381">
    <property type="entry name" value="PTS-HPr"/>
    <property type="match status" value="1"/>
</dbReference>
<keyword evidence="5" id="KW-1185">Reference proteome</keyword>
<dbReference type="OrthoDB" id="2051287at2"/>
<proteinExistence type="predicted"/>
<evidence type="ECO:0000313" key="2">
    <source>
        <dbReference type="EMBL" id="GLB31182.1"/>
    </source>
</evidence>
<reference evidence="2 5" key="2">
    <citation type="journal article" date="2024" name="Int. J. Syst. Evol. Microbiol.">
        <title>Lacrimispora brassicae sp. nov. isolated from fermented cabbage, and proposal of Clostridium indicum Gundawar et al. 2019 and Clostridium methoxybenzovorans Mechichi et al. 1999 as heterotypic synonyms of Lacrimispora amygdalina (Parshina et al. 2003) Haas and Blanchard 2020 and Lacrimispora indolis (McClung and McCoy 1957) Haas and Blanchard 2020, respectively.</title>
        <authorList>
            <person name="Kobayashi H."/>
            <person name="Tanizawa Y."/>
            <person name="Sakamoto M."/>
            <person name="Ohkuma M."/>
            <person name="Tohno M."/>
        </authorList>
    </citation>
    <scope>NUCLEOTIDE SEQUENCE [LARGE SCALE GENOMIC DNA]</scope>
    <source>
        <strain evidence="2 5">DSM 12857</strain>
    </source>
</reference>
<evidence type="ECO:0000313" key="5">
    <source>
        <dbReference type="Proteomes" id="UP001419084"/>
    </source>
</evidence>
<evidence type="ECO:0000313" key="4">
    <source>
        <dbReference type="Proteomes" id="UP000260680"/>
    </source>
</evidence>
<accession>A0A3E2NI99</accession>
<organism evidence="3 4">
    <name type="scientific">Lacrimispora amygdalina</name>
    <dbReference type="NCBI Taxonomy" id="253257"/>
    <lineage>
        <taxon>Bacteria</taxon>
        <taxon>Bacillati</taxon>
        <taxon>Bacillota</taxon>
        <taxon>Clostridia</taxon>
        <taxon>Lachnospirales</taxon>
        <taxon>Lachnospiraceae</taxon>
        <taxon>Lacrimispora</taxon>
    </lineage>
</organism>
<dbReference type="Proteomes" id="UP001419084">
    <property type="component" value="Unassembled WGS sequence"/>
</dbReference>
<protein>
    <submittedName>
        <fullName evidence="3">HPr family phosphocarrier protein</fullName>
    </submittedName>
</protein>
<dbReference type="AlphaFoldDB" id="A0A3E2NI99"/>
<dbReference type="EMBL" id="QOHO01000005">
    <property type="protein sequence ID" value="RFZ80727.1"/>
    <property type="molecule type" value="Genomic_DNA"/>
</dbReference>
<feature type="domain" description="HPr" evidence="1">
    <location>
        <begin position="14"/>
        <end position="72"/>
    </location>
</feature>
<dbReference type="Proteomes" id="UP000260680">
    <property type="component" value="Unassembled WGS sequence"/>
</dbReference>
<dbReference type="SUPFAM" id="SSF55594">
    <property type="entry name" value="HPr-like"/>
    <property type="match status" value="1"/>
</dbReference>
<sequence>MKQFKIMLPTVAEAKKFVAAASRCDFDIDVFYNRVLIDAKSILGVLSLDLSKILTVQLNGEDKEFEKYLKKLAPENCSAA</sequence>
<evidence type="ECO:0000313" key="3">
    <source>
        <dbReference type="EMBL" id="RFZ80727.1"/>
    </source>
</evidence>
<dbReference type="EMBL" id="BRPJ01000059">
    <property type="protein sequence ID" value="GLB31182.1"/>
    <property type="molecule type" value="Genomic_DNA"/>
</dbReference>
<comment type="caution">
    <text evidence="3">The sequence shown here is derived from an EMBL/GenBank/DDBJ whole genome shotgun (WGS) entry which is preliminary data.</text>
</comment>
<gene>
    <name evidence="3" type="ORF">DS742_01100</name>
    <name evidence="2" type="ORF">LAD12857_31050</name>
</gene>